<evidence type="ECO:0000256" key="4">
    <source>
        <dbReference type="ARBA" id="ARBA00023163"/>
    </source>
</evidence>
<keyword evidence="10" id="KW-1185">Reference proteome</keyword>
<comment type="similarity">
    <text evidence="2">Belongs to the eukaryotic RPB7/RPC8 RNA polymerase subunit family.</text>
</comment>
<dbReference type="Proteomes" id="UP000636800">
    <property type="component" value="Unassembled WGS sequence"/>
</dbReference>
<dbReference type="InterPro" id="IPR005576">
    <property type="entry name" value="Rpb7-like_N"/>
</dbReference>
<dbReference type="Pfam" id="PF08292">
    <property type="entry name" value="RNA_pol_Rbc25"/>
    <property type="match status" value="1"/>
</dbReference>
<evidence type="ECO:0000256" key="3">
    <source>
        <dbReference type="ARBA" id="ARBA00022478"/>
    </source>
</evidence>
<evidence type="ECO:0000259" key="8">
    <source>
        <dbReference type="Pfam" id="PF08292"/>
    </source>
</evidence>
<evidence type="ECO:0000313" key="10">
    <source>
        <dbReference type="Proteomes" id="UP000636800"/>
    </source>
</evidence>
<dbReference type="Gene3D" id="3.30.1490.120">
    <property type="entry name" value="RNA polymerase Rpb7-like, N-terminal domain"/>
    <property type="match status" value="1"/>
</dbReference>
<comment type="caution">
    <text evidence="9">The sequence shown here is derived from an EMBL/GenBank/DDBJ whole genome shotgun (WGS) entry which is preliminary data.</text>
</comment>
<dbReference type="InterPro" id="IPR036898">
    <property type="entry name" value="RNA_pol_Rpb7-like_N_sf"/>
</dbReference>
<dbReference type="PANTHER" id="PTHR12709:SF1">
    <property type="entry name" value="DNA-DIRECTED RNA POLYMERASE III SUBUNIT RPC8"/>
    <property type="match status" value="1"/>
</dbReference>
<evidence type="ECO:0000256" key="2">
    <source>
        <dbReference type="ARBA" id="ARBA00009307"/>
    </source>
</evidence>
<dbReference type="SUPFAM" id="SSF88798">
    <property type="entry name" value="N-terminal, heterodimerisation domain of RBP7 (RpoE)"/>
    <property type="match status" value="1"/>
</dbReference>
<evidence type="ECO:0000256" key="5">
    <source>
        <dbReference type="ARBA" id="ARBA00023242"/>
    </source>
</evidence>
<evidence type="ECO:0000256" key="1">
    <source>
        <dbReference type="ARBA" id="ARBA00004123"/>
    </source>
</evidence>
<dbReference type="PANTHER" id="PTHR12709">
    <property type="entry name" value="DNA-DIRECTED RNA POLYMERASE II, III"/>
    <property type="match status" value="1"/>
</dbReference>
<feature type="domain" description="RNA polymerase III subunit Rpc25" evidence="8">
    <location>
        <begin position="83"/>
        <end position="186"/>
    </location>
</feature>
<evidence type="ECO:0000259" key="7">
    <source>
        <dbReference type="Pfam" id="PF03876"/>
    </source>
</evidence>
<comment type="function">
    <text evidence="6">DNA-dependent RNA polymerase which catalyzes the transcription of DNA into RNA using the four ribonucleoside triphosphates as substrates.</text>
</comment>
<sequence>MFHLSKIKQILRLQPQSLNLPLIDAIKIELEALFLDKVVANLGLCISIYDILSIDGGFIFPGDGCPTYEVIMRLVMFQPFVGEIISGKIEESSKDGLRLSLGFFNDIHVPAAQLEQKYKRGDDDIWVWDYESQYLHLDLNEEVTFKVISVKYPPIPAQQDANSKPFAPMIIEADVTEDGLGVVSWWQD</sequence>
<dbReference type="InterPro" id="IPR045113">
    <property type="entry name" value="Rpb7-like"/>
</dbReference>
<dbReference type="CDD" id="cd04330">
    <property type="entry name" value="RNAP_III_Rpc25_N"/>
    <property type="match status" value="1"/>
</dbReference>
<dbReference type="InterPro" id="IPR013238">
    <property type="entry name" value="RNA_pol_III_Rbc25"/>
</dbReference>
<dbReference type="GO" id="GO:0006384">
    <property type="term" value="P:transcription initiation at RNA polymerase III promoter"/>
    <property type="evidence" value="ECO:0007669"/>
    <property type="project" value="TreeGrafter"/>
</dbReference>
<keyword evidence="4 6" id="KW-0804">Transcription</keyword>
<accession>A0A835PDR5</accession>
<name>A0A835PDR5_VANPL</name>
<feature type="domain" description="RNA polymerase Rpb7-like N-terminal" evidence="7">
    <location>
        <begin position="10"/>
        <end position="64"/>
    </location>
</feature>
<dbReference type="GO" id="GO:0005666">
    <property type="term" value="C:RNA polymerase III complex"/>
    <property type="evidence" value="ECO:0007669"/>
    <property type="project" value="TreeGrafter"/>
</dbReference>
<dbReference type="Pfam" id="PF03876">
    <property type="entry name" value="SHS2_Rpb7-N"/>
    <property type="match status" value="1"/>
</dbReference>
<proteinExistence type="inferred from homology"/>
<dbReference type="AlphaFoldDB" id="A0A835PDR5"/>
<protein>
    <recommendedName>
        <fullName evidence="6">DNA-directed RNA polymerase subunit</fullName>
    </recommendedName>
</protein>
<comment type="subcellular location">
    <subcellularLocation>
        <location evidence="1 6">Nucleus</location>
    </subcellularLocation>
</comment>
<keyword evidence="5 6" id="KW-0539">Nucleus</keyword>
<dbReference type="EMBL" id="JADCNL010000127">
    <property type="protein sequence ID" value="KAG0450286.1"/>
    <property type="molecule type" value="Genomic_DNA"/>
</dbReference>
<dbReference type="Gene3D" id="2.40.50.140">
    <property type="entry name" value="Nucleic acid-binding proteins"/>
    <property type="match status" value="1"/>
</dbReference>
<organism evidence="9 10">
    <name type="scientific">Vanilla planifolia</name>
    <name type="common">Vanilla</name>
    <dbReference type="NCBI Taxonomy" id="51239"/>
    <lineage>
        <taxon>Eukaryota</taxon>
        <taxon>Viridiplantae</taxon>
        <taxon>Streptophyta</taxon>
        <taxon>Embryophyta</taxon>
        <taxon>Tracheophyta</taxon>
        <taxon>Spermatophyta</taxon>
        <taxon>Magnoliopsida</taxon>
        <taxon>Liliopsida</taxon>
        <taxon>Asparagales</taxon>
        <taxon>Orchidaceae</taxon>
        <taxon>Vanilloideae</taxon>
        <taxon>Vanilleae</taxon>
        <taxon>Vanilla</taxon>
    </lineage>
</organism>
<dbReference type="InterPro" id="IPR012340">
    <property type="entry name" value="NA-bd_OB-fold"/>
</dbReference>
<keyword evidence="3 6" id="KW-0240">DNA-directed RNA polymerase</keyword>
<reference evidence="9 10" key="1">
    <citation type="journal article" date="2020" name="Nat. Food">
        <title>A phased Vanilla planifolia genome enables genetic improvement of flavour and production.</title>
        <authorList>
            <person name="Hasing T."/>
            <person name="Tang H."/>
            <person name="Brym M."/>
            <person name="Khazi F."/>
            <person name="Huang T."/>
            <person name="Chambers A.H."/>
        </authorList>
    </citation>
    <scope>NUCLEOTIDE SEQUENCE [LARGE SCALE GENOMIC DNA]</scope>
    <source>
        <tissue evidence="9">Leaf</tissue>
    </source>
</reference>
<evidence type="ECO:0000256" key="6">
    <source>
        <dbReference type="RuleBase" id="RU369086"/>
    </source>
</evidence>
<dbReference type="SUPFAM" id="SSF50249">
    <property type="entry name" value="Nucleic acid-binding proteins"/>
    <property type="match status" value="1"/>
</dbReference>
<gene>
    <name evidence="9" type="ORF">HPP92_027004</name>
</gene>
<evidence type="ECO:0000313" key="9">
    <source>
        <dbReference type="EMBL" id="KAG0450286.1"/>
    </source>
</evidence>